<feature type="region of interest" description="Disordered" evidence="2">
    <location>
        <begin position="1"/>
        <end position="31"/>
    </location>
</feature>
<feature type="compositionally biased region" description="Polar residues" evidence="2">
    <location>
        <begin position="1"/>
        <end position="18"/>
    </location>
</feature>
<reference evidence="3" key="1">
    <citation type="journal article" date="2018" name="Genome Biol. Evol.">
        <title>Genomics and development of Lentinus tigrinus, a white-rot wood-decaying mushroom with dimorphic fruiting bodies.</title>
        <authorList>
            <person name="Wu B."/>
            <person name="Xu Z."/>
            <person name="Knudson A."/>
            <person name="Carlson A."/>
            <person name="Chen N."/>
            <person name="Kovaka S."/>
            <person name="LaButti K."/>
            <person name="Lipzen A."/>
            <person name="Pennachio C."/>
            <person name="Riley R."/>
            <person name="Schakwitz W."/>
            <person name="Umezawa K."/>
            <person name="Ohm R.A."/>
            <person name="Grigoriev I.V."/>
            <person name="Nagy L.G."/>
            <person name="Gibbons J."/>
            <person name="Hibbett D."/>
        </authorList>
    </citation>
    <scope>NUCLEOTIDE SEQUENCE [LARGE SCALE GENOMIC DNA]</scope>
    <source>
        <strain evidence="3">ALCF2SS1-6</strain>
    </source>
</reference>
<dbReference type="OrthoDB" id="2595043at2759"/>
<evidence type="ECO:0000313" key="3">
    <source>
        <dbReference type="EMBL" id="RPD64556.1"/>
    </source>
</evidence>
<accession>A0A5C2ST99</accession>
<organism evidence="3 4">
    <name type="scientific">Lentinus tigrinus ALCF2SS1-6</name>
    <dbReference type="NCBI Taxonomy" id="1328759"/>
    <lineage>
        <taxon>Eukaryota</taxon>
        <taxon>Fungi</taxon>
        <taxon>Dikarya</taxon>
        <taxon>Basidiomycota</taxon>
        <taxon>Agaricomycotina</taxon>
        <taxon>Agaricomycetes</taxon>
        <taxon>Polyporales</taxon>
        <taxon>Polyporaceae</taxon>
        <taxon>Lentinus</taxon>
    </lineage>
</organism>
<sequence>MSAPTSNPSSNIITTANPSGLAEDKDTNTAPEISRTLEADLTLLTQLLSGTGGESAEEGEDVVELLRRLEAAENVADGMEERLDGIMDSLDDLLNDLEARAAGGVGAQGEESAVVVVEEEEIEIVAVPETGADAVAGKEEK</sequence>
<evidence type="ECO:0000313" key="4">
    <source>
        <dbReference type="Proteomes" id="UP000313359"/>
    </source>
</evidence>
<name>A0A5C2ST99_9APHY</name>
<gene>
    <name evidence="3" type="ORF">L227DRAFT_607220</name>
</gene>
<keyword evidence="4" id="KW-1185">Reference proteome</keyword>
<dbReference type="Proteomes" id="UP000313359">
    <property type="component" value="Unassembled WGS sequence"/>
</dbReference>
<feature type="coiled-coil region" evidence="1">
    <location>
        <begin position="62"/>
        <end position="96"/>
    </location>
</feature>
<dbReference type="EMBL" id="ML122253">
    <property type="protein sequence ID" value="RPD64556.1"/>
    <property type="molecule type" value="Genomic_DNA"/>
</dbReference>
<keyword evidence="1" id="KW-0175">Coiled coil</keyword>
<evidence type="ECO:0000256" key="2">
    <source>
        <dbReference type="SAM" id="MobiDB-lite"/>
    </source>
</evidence>
<evidence type="ECO:0000256" key="1">
    <source>
        <dbReference type="SAM" id="Coils"/>
    </source>
</evidence>
<dbReference type="AlphaFoldDB" id="A0A5C2ST99"/>
<protein>
    <submittedName>
        <fullName evidence="3">Uncharacterized protein</fullName>
    </submittedName>
</protein>
<proteinExistence type="predicted"/>